<evidence type="ECO:0000313" key="1">
    <source>
        <dbReference type="EMBL" id="GAI53940.1"/>
    </source>
</evidence>
<protein>
    <submittedName>
        <fullName evidence="1">Uncharacterized protein</fullName>
    </submittedName>
</protein>
<proteinExistence type="predicted"/>
<dbReference type="EMBL" id="BARV01039092">
    <property type="protein sequence ID" value="GAI53940.1"/>
    <property type="molecule type" value="Genomic_DNA"/>
</dbReference>
<name>X1QSQ2_9ZZZZ</name>
<sequence length="49" mass="5803">RELPDTKKNTRLKSLIFLMAEQGTRQIEISRFDLEDLLNPLLRNVELFS</sequence>
<dbReference type="AlphaFoldDB" id="X1QSQ2"/>
<accession>X1QSQ2</accession>
<comment type="caution">
    <text evidence="1">The sequence shown here is derived from an EMBL/GenBank/DDBJ whole genome shotgun (WGS) entry which is preliminary data.</text>
</comment>
<gene>
    <name evidence="1" type="ORF">S06H3_60019</name>
</gene>
<reference evidence="1" key="1">
    <citation type="journal article" date="2014" name="Front. Microbiol.">
        <title>High frequency of phylogenetically diverse reductive dehalogenase-homologous genes in deep subseafloor sedimentary metagenomes.</title>
        <authorList>
            <person name="Kawai M."/>
            <person name="Futagami T."/>
            <person name="Toyoda A."/>
            <person name="Takaki Y."/>
            <person name="Nishi S."/>
            <person name="Hori S."/>
            <person name="Arai W."/>
            <person name="Tsubouchi T."/>
            <person name="Morono Y."/>
            <person name="Uchiyama I."/>
            <person name="Ito T."/>
            <person name="Fujiyama A."/>
            <person name="Inagaki F."/>
            <person name="Takami H."/>
        </authorList>
    </citation>
    <scope>NUCLEOTIDE SEQUENCE</scope>
    <source>
        <strain evidence="1">Expedition CK06-06</strain>
    </source>
</reference>
<organism evidence="1">
    <name type="scientific">marine sediment metagenome</name>
    <dbReference type="NCBI Taxonomy" id="412755"/>
    <lineage>
        <taxon>unclassified sequences</taxon>
        <taxon>metagenomes</taxon>
        <taxon>ecological metagenomes</taxon>
    </lineage>
</organism>
<feature type="non-terminal residue" evidence="1">
    <location>
        <position position="1"/>
    </location>
</feature>